<dbReference type="EMBL" id="CH474015">
    <property type="protein sequence ID" value="EDL85631.1"/>
    <property type="molecule type" value="Genomic_DNA"/>
</dbReference>
<reference evidence="2" key="1">
    <citation type="journal article" date="2005" name="Genome Res.">
        <title>Gene and alternative splicing annotation with AIR.</title>
        <authorList>
            <person name="Florea L."/>
            <person name="Di Francesco V."/>
            <person name="Miller J."/>
            <person name="Turner R."/>
            <person name="Yao A."/>
            <person name="Harris M."/>
            <person name="Walenz B."/>
            <person name="Mobarry C."/>
            <person name="Merkulov G.V."/>
            <person name="Charlab R."/>
            <person name="Dew I."/>
            <person name="Deng Z."/>
            <person name="Istrail S."/>
            <person name="Li P."/>
            <person name="Sutton G."/>
        </authorList>
    </citation>
    <scope>NUCLEOTIDE SEQUENCE</scope>
    <source>
        <strain evidence="2">BN</strain>
    </source>
</reference>
<name>A6HDU4_RAT</name>
<evidence type="ECO:0000313" key="2">
    <source>
        <dbReference type="EMBL" id="EDM04199.1"/>
    </source>
</evidence>
<feature type="non-terminal residue" evidence="2">
    <location>
        <position position="16"/>
    </location>
</feature>
<evidence type="ECO:0000313" key="4">
    <source>
        <dbReference type="Proteomes" id="UP000234681"/>
    </source>
</evidence>
<proteinExistence type="predicted"/>
<evidence type="ECO:0000313" key="3">
    <source>
        <dbReference type="EMBL" id="EDM16161.1"/>
    </source>
</evidence>
<dbReference type="Proteomes" id="UP000234681">
    <property type="component" value="Chromosome 2"/>
</dbReference>
<dbReference type="Proteomes" id="UP000234681">
    <property type="component" value="Chromosome 10"/>
</dbReference>
<evidence type="ECO:0000313" key="1">
    <source>
        <dbReference type="EMBL" id="EDL85631.1"/>
    </source>
</evidence>
<dbReference type="AlphaFoldDB" id="A6HDU4"/>
<reference evidence="2 4" key="2">
    <citation type="submission" date="2005-07" db="EMBL/GenBank/DDBJ databases">
        <authorList>
            <person name="Mural R.J."/>
            <person name="Li P.W."/>
            <person name="Adams M.D."/>
            <person name="Amanatides P.G."/>
            <person name="Baden-Tillson H."/>
            <person name="Barnstead M."/>
            <person name="Chin S.H."/>
            <person name="Dew I."/>
            <person name="Evans C.A."/>
            <person name="Ferriera S."/>
            <person name="Flanigan M."/>
            <person name="Fosler C."/>
            <person name="Glodek A."/>
            <person name="Gu Z."/>
            <person name="Holt R.A."/>
            <person name="Jennings D."/>
            <person name="Kraft C.L."/>
            <person name="Lu F."/>
            <person name="Nguyen T."/>
            <person name="Nusskern D.R."/>
            <person name="Pfannkoch C.M."/>
            <person name="Sitter C."/>
            <person name="Sutton G.G."/>
            <person name="Venter J.C."/>
            <person name="Wang Z."/>
            <person name="Woodage T."/>
            <person name="Zheng X.H."/>
            <person name="Zhong F."/>
        </authorList>
    </citation>
    <scope>NUCLEOTIDE SEQUENCE [LARGE SCALE GENOMIC DNA]</scope>
    <source>
        <strain evidence="2">BN</strain>
        <strain evidence="4">BN, Sprague-Dawley</strain>
    </source>
</reference>
<dbReference type="EMBL" id="CH473950">
    <property type="protein sequence ID" value="EDM16161.1"/>
    <property type="molecule type" value="Genomic_DNA"/>
</dbReference>
<protein>
    <submittedName>
        <fullName evidence="2">RCG34395</fullName>
    </submittedName>
    <submittedName>
        <fullName evidence="1">RCG51985</fullName>
    </submittedName>
    <submittedName>
        <fullName evidence="3">RCG59887</fullName>
    </submittedName>
</protein>
<gene>
    <name evidence="2" type="ORF">rCG_34395</name>
    <name evidence="1" type="ORF">rCG_51985</name>
    <name evidence="3" type="ORF">rCG_59887</name>
</gene>
<accession>A6HDU4</accession>
<organism evidence="2 4">
    <name type="scientific">Rattus norvegicus</name>
    <name type="common">Rat</name>
    <dbReference type="NCBI Taxonomy" id="10116"/>
    <lineage>
        <taxon>Eukaryota</taxon>
        <taxon>Metazoa</taxon>
        <taxon>Chordata</taxon>
        <taxon>Craniata</taxon>
        <taxon>Vertebrata</taxon>
        <taxon>Euteleostomi</taxon>
        <taxon>Mammalia</taxon>
        <taxon>Eutheria</taxon>
        <taxon>Euarchontoglires</taxon>
        <taxon>Glires</taxon>
        <taxon>Rodentia</taxon>
        <taxon>Myomorpha</taxon>
        <taxon>Muroidea</taxon>
        <taxon>Muridae</taxon>
        <taxon>Murinae</taxon>
        <taxon>Rattus</taxon>
    </lineage>
</organism>
<sequence>MRLLISGSWVRAPRWA</sequence>
<dbReference type="EMBL" id="CH473948">
    <property type="protein sequence ID" value="EDM04199.1"/>
    <property type="molecule type" value="Genomic_DNA"/>
</dbReference>
<dbReference type="Proteomes" id="UP000234681">
    <property type="component" value="Chromosome 7"/>
</dbReference>